<sequence>MRLIDPAQRPSSKSPLVWALSAAIPWAALTLAQLIWFAIDSRVPWLHGVAAAATVLGALFFVVVVPMWRYRVHRWDINVGSGTPAVYTRTGWLVQERRIAPISRVQTVDTYRGPLDRLFGLANVTVTTASSAGAVRIVALDDDVAARGGATDRYRGDRRAGRHVTTPASERHWQRLSSRMLLVHPVHEVLQQIPLLIGAVVLGSATGNQGWTIAAIGLTVAVGLARWFTTSYRIEPDEVQLRTGLLQRKVLSVPRNRIRSVSTDARLLHRMLGLTVLRISTGQEAKGDTEFALDAVEAQQVPRLRAILLADAVPVADAPAGRELARWQPSWLRYSPLSFTGLAMIAAAAGVVYQAGAGAALQNSDIAQSGVAIAERLGVLVSVLVGALVIVVVSVVLSVLRSLLTYGNLVLRRDAEVLHLQHGLLRLREHTYDMRRLRGGTLREPLLVRAFGGARLDAVMTGVGGEGESSLLLPPCPSRTATAVLAELIGDPGAVDAPLRGPRTGGGAATLDPCPDPAGGGSRGAGPGRRAGLGLDALGGCCGGCRSTGC</sequence>
<dbReference type="InterPro" id="IPR014529">
    <property type="entry name" value="UCP026631"/>
</dbReference>
<evidence type="ECO:0000259" key="3">
    <source>
        <dbReference type="Pfam" id="PF03703"/>
    </source>
</evidence>
<feature type="transmembrane region" description="Helical" evidence="2">
    <location>
        <begin position="16"/>
        <end position="39"/>
    </location>
</feature>
<name>A0A0U1D7G2_9MYCO</name>
<feature type="domain" description="YdbS-like PH" evidence="3">
    <location>
        <begin position="86"/>
        <end position="145"/>
    </location>
</feature>
<evidence type="ECO:0000313" key="5">
    <source>
        <dbReference type="Proteomes" id="UP000182227"/>
    </source>
</evidence>
<dbReference type="Proteomes" id="UP000182227">
    <property type="component" value="Unassembled WGS sequence"/>
</dbReference>
<dbReference type="InterPro" id="IPR005182">
    <property type="entry name" value="YdbS-like_PH"/>
</dbReference>
<dbReference type="EMBL" id="CTEF01000001">
    <property type="protein sequence ID" value="CQD09566.1"/>
    <property type="molecule type" value="Genomic_DNA"/>
</dbReference>
<proteinExistence type="predicted"/>
<keyword evidence="2" id="KW-1133">Transmembrane helix</keyword>
<feature type="domain" description="YdbS-like PH" evidence="3">
    <location>
        <begin position="227"/>
        <end position="306"/>
    </location>
</feature>
<dbReference type="AlphaFoldDB" id="A0A0U1D7G2"/>
<dbReference type="Pfam" id="PF03703">
    <property type="entry name" value="bPH_2"/>
    <property type="match status" value="2"/>
</dbReference>
<protein>
    <submittedName>
        <fullName evidence="4">Membrane flanked domain-containing protein</fullName>
    </submittedName>
</protein>
<keyword evidence="2" id="KW-0472">Membrane</keyword>
<evidence type="ECO:0000256" key="1">
    <source>
        <dbReference type="SAM" id="MobiDB-lite"/>
    </source>
</evidence>
<evidence type="ECO:0000256" key="2">
    <source>
        <dbReference type="SAM" id="Phobius"/>
    </source>
</evidence>
<feature type="transmembrane region" description="Helical" evidence="2">
    <location>
        <begin position="377"/>
        <end position="404"/>
    </location>
</feature>
<feature type="compositionally biased region" description="Gly residues" evidence="1">
    <location>
        <begin position="518"/>
        <end position="527"/>
    </location>
</feature>
<dbReference type="PANTHER" id="PTHR34473">
    <property type="entry name" value="UPF0699 TRANSMEMBRANE PROTEIN YDBS"/>
    <property type="match status" value="1"/>
</dbReference>
<gene>
    <name evidence="4" type="ORF">BN970_01863</name>
</gene>
<reference evidence="4 5" key="1">
    <citation type="submission" date="2015-03" db="EMBL/GenBank/DDBJ databases">
        <authorList>
            <person name="Murphy D."/>
        </authorList>
    </citation>
    <scope>NUCLEOTIDE SEQUENCE [LARGE SCALE GENOMIC DNA]</scope>
    <source>
        <strain evidence="4 5">D16</strain>
    </source>
</reference>
<feature type="transmembrane region" description="Helical" evidence="2">
    <location>
        <begin position="336"/>
        <end position="357"/>
    </location>
</feature>
<feature type="transmembrane region" description="Helical" evidence="2">
    <location>
        <begin position="45"/>
        <end position="68"/>
    </location>
</feature>
<dbReference type="PANTHER" id="PTHR34473:SF2">
    <property type="entry name" value="UPF0699 TRANSMEMBRANE PROTEIN YDBT"/>
    <property type="match status" value="1"/>
</dbReference>
<keyword evidence="2" id="KW-0812">Transmembrane</keyword>
<organism evidence="4 5">
    <name type="scientific">Mycolicibacterium conceptionense</name>
    <dbReference type="NCBI Taxonomy" id="451644"/>
    <lineage>
        <taxon>Bacteria</taxon>
        <taxon>Bacillati</taxon>
        <taxon>Actinomycetota</taxon>
        <taxon>Actinomycetes</taxon>
        <taxon>Mycobacteriales</taxon>
        <taxon>Mycobacteriaceae</taxon>
        <taxon>Mycolicibacterium</taxon>
    </lineage>
</organism>
<dbReference type="PIRSF" id="PIRSF026631">
    <property type="entry name" value="UCP026631"/>
    <property type="match status" value="1"/>
</dbReference>
<evidence type="ECO:0000313" key="4">
    <source>
        <dbReference type="EMBL" id="CQD09566.1"/>
    </source>
</evidence>
<accession>A0A0U1D7G2</accession>
<feature type="region of interest" description="Disordered" evidence="1">
    <location>
        <begin position="496"/>
        <end position="527"/>
    </location>
</feature>